<reference evidence="5" key="1">
    <citation type="submission" date="2022-02" db="EMBL/GenBank/DDBJ databases">
        <authorList>
            <person name="Henning P.M."/>
            <person name="McCubbin A.G."/>
            <person name="Shore J.S."/>
        </authorList>
    </citation>
    <scope>NUCLEOTIDE SEQUENCE</scope>
    <source>
        <strain evidence="5">F60SS</strain>
        <tissue evidence="5">Leaves</tissue>
    </source>
</reference>
<comment type="caution">
    <text evidence="5">The sequence shown here is derived from an EMBL/GenBank/DDBJ whole genome shotgun (WGS) entry which is preliminary data.</text>
</comment>
<accession>A0A9Q0FR60</accession>
<dbReference type="Gene3D" id="2.60.40.790">
    <property type="match status" value="1"/>
</dbReference>
<name>A0A9Q0FR60_9ROSI</name>
<gene>
    <name evidence="5" type="ORF">Tsubulata_028748</name>
</gene>
<dbReference type="InterPro" id="IPR008978">
    <property type="entry name" value="HSP20-like_chaperone"/>
</dbReference>
<dbReference type="AlphaFoldDB" id="A0A9Q0FR60"/>
<dbReference type="OrthoDB" id="1431247at2759"/>
<feature type="region of interest" description="Disordered" evidence="3">
    <location>
        <begin position="1"/>
        <end position="29"/>
    </location>
</feature>
<dbReference type="Proteomes" id="UP001141552">
    <property type="component" value="Unassembled WGS sequence"/>
</dbReference>
<evidence type="ECO:0000259" key="4">
    <source>
        <dbReference type="PROSITE" id="PS01031"/>
    </source>
</evidence>
<dbReference type="EMBL" id="JAKUCV010004507">
    <property type="protein sequence ID" value="KAJ4835160.1"/>
    <property type="molecule type" value="Genomic_DNA"/>
</dbReference>
<organism evidence="5 6">
    <name type="scientific">Turnera subulata</name>
    <dbReference type="NCBI Taxonomy" id="218843"/>
    <lineage>
        <taxon>Eukaryota</taxon>
        <taxon>Viridiplantae</taxon>
        <taxon>Streptophyta</taxon>
        <taxon>Embryophyta</taxon>
        <taxon>Tracheophyta</taxon>
        <taxon>Spermatophyta</taxon>
        <taxon>Magnoliopsida</taxon>
        <taxon>eudicotyledons</taxon>
        <taxon>Gunneridae</taxon>
        <taxon>Pentapetalae</taxon>
        <taxon>rosids</taxon>
        <taxon>fabids</taxon>
        <taxon>Malpighiales</taxon>
        <taxon>Passifloraceae</taxon>
        <taxon>Turnera</taxon>
    </lineage>
</organism>
<protein>
    <recommendedName>
        <fullName evidence="4">SHSP domain-containing protein</fullName>
    </recommendedName>
</protein>
<dbReference type="SUPFAM" id="SSF49764">
    <property type="entry name" value="HSP20-like chaperones"/>
    <property type="match status" value="1"/>
</dbReference>
<proteinExistence type="inferred from homology"/>
<dbReference type="Pfam" id="PF00011">
    <property type="entry name" value="HSP20"/>
    <property type="match status" value="1"/>
</dbReference>
<dbReference type="InterPro" id="IPR002068">
    <property type="entry name" value="A-crystallin/Hsp20_dom"/>
</dbReference>
<keyword evidence="6" id="KW-1185">Reference proteome</keyword>
<dbReference type="CDD" id="cd06464">
    <property type="entry name" value="ACD_sHsps-like"/>
    <property type="match status" value="1"/>
</dbReference>
<reference evidence="5" key="2">
    <citation type="journal article" date="2023" name="Plants (Basel)">
        <title>Annotation of the Turnera subulata (Passifloraceae) Draft Genome Reveals the S-Locus Evolved after the Divergence of Turneroideae from Passifloroideae in a Stepwise Manner.</title>
        <authorList>
            <person name="Henning P.M."/>
            <person name="Roalson E.H."/>
            <person name="Mir W."/>
            <person name="McCubbin A.G."/>
            <person name="Shore J.S."/>
        </authorList>
    </citation>
    <scope>NUCLEOTIDE SEQUENCE</scope>
    <source>
        <strain evidence="5">F60SS</strain>
    </source>
</reference>
<evidence type="ECO:0000256" key="2">
    <source>
        <dbReference type="RuleBase" id="RU003616"/>
    </source>
</evidence>
<evidence type="ECO:0000256" key="3">
    <source>
        <dbReference type="SAM" id="MobiDB-lite"/>
    </source>
</evidence>
<sequence length="202" mass="22154">MIPRGGYRGALIPNRQQQATRPRCDDESFQPKSDVYREVDGTLVFRIHVPGFVKEEIKVNVVESLGYISVQGEKERIHNSRLRFNTFHSVPIGYNLSQATTQLDGGIFTIRIPKNKTVSAETSPVGLEASSSQKSTRPVEENEPTSQKGQDGAPQEAHVSVDMAGTNVAEKTERADSGGGIVDQKAVQMSQADQEVGQDRQT</sequence>
<comment type="similarity">
    <text evidence="1 2">Belongs to the small heat shock protein (HSP20) family.</text>
</comment>
<feature type="compositionally biased region" description="Polar residues" evidence="3">
    <location>
        <begin position="187"/>
        <end position="196"/>
    </location>
</feature>
<dbReference type="PROSITE" id="PS01031">
    <property type="entry name" value="SHSP"/>
    <property type="match status" value="1"/>
</dbReference>
<evidence type="ECO:0000313" key="5">
    <source>
        <dbReference type="EMBL" id="KAJ4835160.1"/>
    </source>
</evidence>
<feature type="region of interest" description="Disordered" evidence="3">
    <location>
        <begin position="119"/>
        <end position="202"/>
    </location>
</feature>
<feature type="domain" description="SHSP" evidence="4">
    <location>
        <begin position="24"/>
        <end position="130"/>
    </location>
</feature>
<evidence type="ECO:0000313" key="6">
    <source>
        <dbReference type="Proteomes" id="UP001141552"/>
    </source>
</evidence>
<evidence type="ECO:0000256" key="1">
    <source>
        <dbReference type="PROSITE-ProRule" id="PRU00285"/>
    </source>
</evidence>